<sequence>MTSKQRLGLLSHRSAWWGTRLPAMLAGMETIGLLGGMSWESTALYYRTANELVRDREGGLASASLLLRSLDFRTVRACQLEDRWDDAADLLLAEARALESAGAGLVLLCTNYMHKVAPVLEAGLAVPFLHIADAVAAAAPGPVVGLLGAAGTVREPFYRERLAAAGLTVLVPPEDDVERVDAAIFGELCRGVLSDGTRAELRAVIARLAARGVDAVALSCTELELLLRPEDSPVPLLPSARLHVTAAVDAALAPSALVV</sequence>
<evidence type="ECO:0000256" key="2">
    <source>
        <dbReference type="ARBA" id="ARBA00023235"/>
    </source>
</evidence>
<dbReference type="InterPro" id="IPR015942">
    <property type="entry name" value="Asp/Glu/hydantoin_racemase"/>
</dbReference>
<gene>
    <name evidence="3" type="ORF">SAMN05660359_00458</name>
</gene>
<dbReference type="Gene3D" id="3.40.50.1860">
    <property type="match status" value="2"/>
</dbReference>
<evidence type="ECO:0000313" key="4">
    <source>
        <dbReference type="Proteomes" id="UP000183642"/>
    </source>
</evidence>
<dbReference type="GO" id="GO:0047661">
    <property type="term" value="F:amino-acid racemase activity"/>
    <property type="evidence" value="ECO:0007669"/>
    <property type="project" value="InterPro"/>
</dbReference>
<keyword evidence="2" id="KW-0413">Isomerase</keyword>
<dbReference type="Pfam" id="PF01177">
    <property type="entry name" value="Asp_Glu_race"/>
    <property type="match status" value="1"/>
</dbReference>
<dbReference type="PANTHER" id="PTHR21198">
    <property type="entry name" value="GLUTAMATE RACEMASE"/>
    <property type="match status" value="1"/>
</dbReference>
<dbReference type="Proteomes" id="UP000183642">
    <property type="component" value="Unassembled WGS sequence"/>
</dbReference>
<comment type="similarity">
    <text evidence="1">Belongs to the aspartate/glutamate racemases family.</text>
</comment>
<dbReference type="NCBIfam" id="TIGR00035">
    <property type="entry name" value="asp_race"/>
    <property type="match status" value="1"/>
</dbReference>
<evidence type="ECO:0000313" key="3">
    <source>
        <dbReference type="EMBL" id="SFN89099.1"/>
    </source>
</evidence>
<dbReference type="SUPFAM" id="SSF53681">
    <property type="entry name" value="Aspartate/glutamate racemase"/>
    <property type="match status" value="2"/>
</dbReference>
<organism evidence="3 4">
    <name type="scientific">Geodermatophilus obscurus</name>
    <dbReference type="NCBI Taxonomy" id="1861"/>
    <lineage>
        <taxon>Bacteria</taxon>
        <taxon>Bacillati</taxon>
        <taxon>Actinomycetota</taxon>
        <taxon>Actinomycetes</taxon>
        <taxon>Geodermatophilales</taxon>
        <taxon>Geodermatophilaceae</taxon>
        <taxon>Geodermatophilus</taxon>
    </lineage>
</organism>
<dbReference type="InterPro" id="IPR001920">
    <property type="entry name" value="Asp/Glu_race"/>
</dbReference>
<dbReference type="PANTHER" id="PTHR21198:SF7">
    <property type="entry name" value="ASPARTATE-GLUTAMATE RACEMASE FAMILY"/>
    <property type="match status" value="1"/>
</dbReference>
<evidence type="ECO:0000256" key="1">
    <source>
        <dbReference type="ARBA" id="ARBA00007847"/>
    </source>
</evidence>
<proteinExistence type="inferred from homology"/>
<keyword evidence="4" id="KW-1185">Reference proteome</keyword>
<dbReference type="EMBL" id="FOWE01000001">
    <property type="protein sequence ID" value="SFN89099.1"/>
    <property type="molecule type" value="Genomic_DNA"/>
</dbReference>
<name>A0A1I5CQ29_9ACTN</name>
<protein>
    <submittedName>
        <fullName evidence="3">Aspartate racemase</fullName>
    </submittedName>
</protein>
<dbReference type="AlphaFoldDB" id="A0A1I5CQ29"/>
<reference evidence="4" key="1">
    <citation type="submission" date="2016-10" db="EMBL/GenBank/DDBJ databases">
        <authorList>
            <person name="Varghese N."/>
            <person name="Submissions S."/>
        </authorList>
    </citation>
    <scope>NUCLEOTIDE SEQUENCE [LARGE SCALE GENOMIC DNA]</scope>
    <source>
        <strain evidence="4">DSM 43161</strain>
    </source>
</reference>
<accession>A0A1I5CQ29</accession>
<dbReference type="InterPro" id="IPR004380">
    <property type="entry name" value="Asp_race"/>
</dbReference>